<keyword evidence="3" id="KW-1185">Reference proteome</keyword>
<feature type="domain" description="AB hydrolase-1" evidence="1">
    <location>
        <begin position="34"/>
        <end position="257"/>
    </location>
</feature>
<reference evidence="2 3" key="1">
    <citation type="submission" date="2020-08" db="EMBL/GenBank/DDBJ databases">
        <title>Sequencing the genomes of 1000 actinobacteria strains.</title>
        <authorList>
            <person name="Klenk H.-P."/>
        </authorList>
    </citation>
    <scope>NUCLEOTIDE SEQUENCE [LARGE SCALE GENOMIC DNA]</scope>
    <source>
        <strain evidence="2 3">DSM 45809</strain>
    </source>
</reference>
<dbReference type="Gene3D" id="3.40.50.1820">
    <property type="entry name" value="alpha/beta hydrolase"/>
    <property type="match status" value="1"/>
</dbReference>
<gene>
    <name evidence="2" type="ORF">BJY16_006191</name>
</gene>
<organism evidence="2 3">
    <name type="scientific">Actinoplanes octamycinicus</name>
    <dbReference type="NCBI Taxonomy" id="135948"/>
    <lineage>
        <taxon>Bacteria</taxon>
        <taxon>Bacillati</taxon>
        <taxon>Actinomycetota</taxon>
        <taxon>Actinomycetes</taxon>
        <taxon>Micromonosporales</taxon>
        <taxon>Micromonosporaceae</taxon>
        <taxon>Actinoplanes</taxon>
    </lineage>
</organism>
<dbReference type="Proteomes" id="UP000546162">
    <property type="component" value="Unassembled WGS sequence"/>
</dbReference>
<dbReference type="AlphaFoldDB" id="A0A7W7H306"/>
<dbReference type="InterPro" id="IPR000073">
    <property type="entry name" value="AB_hydrolase_1"/>
</dbReference>
<proteinExistence type="predicted"/>
<evidence type="ECO:0000313" key="2">
    <source>
        <dbReference type="EMBL" id="MBB4742732.1"/>
    </source>
</evidence>
<comment type="caution">
    <text evidence="2">The sequence shown here is derived from an EMBL/GenBank/DDBJ whole genome shotgun (WGS) entry which is preliminary data.</text>
</comment>
<dbReference type="EMBL" id="JACHNB010000001">
    <property type="protein sequence ID" value="MBB4742732.1"/>
    <property type="molecule type" value="Genomic_DNA"/>
</dbReference>
<dbReference type="InterPro" id="IPR029058">
    <property type="entry name" value="AB_hydrolase_fold"/>
</dbReference>
<dbReference type="PANTHER" id="PTHR43433">
    <property type="entry name" value="HYDROLASE, ALPHA/BETA FOLD FAMILY PROTEIN"/>
    <property type="match status" value="1"/>
</dbReference>
<protein>
    <submittedName>
        <fullName evidence="2">Pimeloyl-ACP methyl ester carboxylesterase</fullName>
    </submittedName>
</protein>
<dbReference type="Pfam" id="PF00561">
    <property type="entry name" value="Abhydrolase_1"/>
    <property type="match status" value="1"/>
</dbReference>
<dbReference type="SUPFAM" id="SSF53474">
    <property type="entry name" value="alpha/beta-Hydrolases"/>
    <property type="match status" value="1"/>
</dbReference>
<dbReference type="PRINTS" id="PR00111">
    <property type="entry name" value="ABHYDROLASE"/>
</dbReference>
<evidence type="ECO:0000313" key="3">
    <source>
        <dbReference type="Proteomes" id="UP000546162"/>
    </source>
</evidence>
<sequence length="271" mass="30207">MPYVTAKDGTALHYLDWGSGQPMLFVPSAWLPVQMWEHQLTDLTERGLRCVAYDRRGHGRSDAPWDGYDYDTLADDLAALVDHLDLRDLTLVGHSAGGGEVVRYLTRHGAHRVRGIVLLAATTPFPKRTADNPHGVPAELSAADAAYRAADRPRWNAERAASFFALDTNEVSPEQIEWFRDIIMRCTPRAHRATYATAFHTDLRDELRALRVPTLVLHGDRDEQAPLEVCGRRAAELVPGSELRVYQGAAHGLFVTHAARLNDDLHGFATR</sequence>
<evidence type="ECO:0000259" key="1">
    <source>
        <dbReference type="Pfam" id="PF00561"/>
    </source>
</evidence>
<dbReference type="PANTHER" id="PTHR43433:SF4">
    <property type="entry name" value="NON-HEME CHLOROPEROXIDASE-RELATED"/>
    <property type="match status" value="1"/>
</dbReference>
<accession>A0A7W7H306</accession>
<dbReference type="RefSeq" id="WP_185043062.1">
    <property type="nucleotide sequence ID" value="NZ_BAABFG010000005.1"/>
</dbReference>
<dbReference type="GO" id="GO:0003824">
    <property type="term" value="F:catalytic activity"/>
    <property type="evidence" value="ECO:0007669"/>
    <property type="project" value="UniProtKB-ARBA"/>
</dbReference>
<name>A0A7W7H306_9ACTN</name>
<dbReference type="InterPro" id="IPR050471">
    <property type="entry name" value="AB_hydrolase"/>
</dbReference>